<dbReference type="Gene3D" id="6.10.140.820">
    <property type="match status" value="1"/>
</dbReference>
<evidence type="ECO:0008006" key="15">
    <source>
        <dbReference type="Google" id="ProtNLM"/>
    </source>
</evidence>
<keyword evidence="6" id="KW-0175">Coiled coil</keyword>
<evidence type="ECO:0000256" key="4">
    <source>
        <dbReference type="ARBA" id="ARBA00022753"/>
    </source>
</evidence>
<dbReference type="PROSITE" id="PS51312">
    <property type="entry name" value="SB"/>
    <property type="match status" value="1"/>
</dbReference>
<keyword evidence="5 7" id="KW-0653">Protein transport</keyword>
<dbReference type="InterPro" id="IPR052070">
    <property type="entry name" value="ESCRT-I_UEV_domain"/>
</dbReference>
<accession>A0A3M6VRU5</accession>
<gene>
    <name evidence="12" type="ORF">DD237_004010</name>
    <name evidence="11" type="ORF">DD238_001365</name>
</gene>
<keyword evidence="13" id="KW-1185">Reference proteome</keyword>
<comment type="subcellular location">
    <subcellularLocation>
        <location evidence="1">Endosome</location>
    </subcellularLocation>
</comment>
<organism evidence="11 13">
    <name type="scientific">Peronospora effusa</name>
    <dbReference type="NCBI Taxonomy" id="542832"/>
    <lineage>
        <taxon>Eukaryota</taxon>
        <taxon>Sar</taxon>
        <taxon>Stramenopiles</taxon>
        <taxon>Oomycota</taxon>
        <taxon>Peronosporomycetes</taxon>
        <taxon>Peronosporales</taxon>
        <taxon>Peronosporaceae</taxon>
        <taxon>Peronospora</taxon>
    </lineage>
</organism>
<proteinExistence type="inferred from homology"/>
<keyword evidence="4" id="KW-0967">Endosome</keyword>
<dbReference type="STRING" id="542832.A0A3M6VRU5"/>
<protein>
    <recommendedName>
        <fullName evidence="15">UEV domain-containing protein</fullName>
    </recommendedName>
</protein>
<dbReference type="PANTHER" id="PTHR23306:SF3">
    <property type="entry name" value="TUMOR SUPPRESSOR PROTEIN 101"/>
    <property type="match status" value="1"/>
</dbReference>
<dbReference type="GO" id="GO:0000813">
    <property type="term" value="C:ESCRT I complex"/>
    <property type="evidence" value="ECO:0007669"/>
    <property type="project" value="TreeGrafter"/>
</dbReference>
<dbReference type="Pfam" id="PF05743">
    <property type="entry name" value="UEV"/>
    <property type="match status" value="1"/>
</dbReference>
<dbReference type="CDD" id="cd11685">
    <property type="entry name" value="UEV_TSG101-like"/>
    <property type="match status" value="1"/>
</dbReference>
<keyword evidence="3 7" id="KW-0813">Transport</keyword>
<feature type="domain" description="UEV" evidence="10">
    <location>
        <begin position="6"/>
        <end position="149"/>
    </location>
</feature>
<evidence type="ECO:0000313" key="11">
    <source>
        <dbReference type="EMBL" id="RMX69479.1"/>
    </source>
</evidence>
<evidence type="ECO:0000256" key="5">
    <source>
        <dbReference type="ARBA" id="ARBA00022927"/>
    </source>
</evidence>
<sequence>MFATNVSHLDQILSSLQCYPHSSRVRGDVYNLLGQIPSLQPNCGTFAHNDGTTSTLLNLEGTIPIFYRGNQYNIPIEFWIVETYPMTSPVCFVRPTADMMVKPGHPHVTSDGYVKIPYISDWRPEFTMLELVAHMCSIFGTMPPVFRRPLNSSPSPYHNQFNGSGTFGSSGESGMGGYFQQGSYVQTHPPQPSPYYSSQFQTYSRQEVSVNGDSREPDSLFGGSQQFLGRGGSSSSSGSGMVRSGEARPEDCASALKAEVTGKIQMQLEKIFKRVRDDIDLQFEHEVQLTQSRENVEQGLQSLRSLRDDIARAQGVVEMQDKEITAWLEENEHKDTVDPDKILIEGDALSKQYVTFVQVVAMAQLKTFMLLCLHRMIKTLAEQNSIEDALYYMDRALGNDEIELSVFLKEVRKLSRKQFMCLALVEKIHAKQQELAASSYHSSQ</sequence>
<feature type="compositionally biased region" description="Low complexity" evidence="8">
    <location>
        <begin position="194"/>
        <end position="204"/>
    </location>
</feature>
<evidence type="ECO:0000256" key="6">
    <source>
        <dbReference type="ARBA" id="ARBA00023054"/>
    </source>
</evidence>
<feature type="region of interest" description="Disordered" evidence="8">
    <location>
        <begin position="178"/>
        <end position="249"/>
    </location>
</feature>
<dbReference type="PROSITE" id="PS51322">
    <property type="entry name" value="UEV"/>
    <property type="match status" value="1"/>
</dbReference>
<dbReference type="Proteomes" id="UP000286097">
    <property type="component" value="Unassembled WGS sequence"/>
</dbReference>
<dbReference type="SUPFAM" id="SSF140111">
    <property type="entry name" value="Endosomal sorting complex assembly domain"/>
    <property type="match status" value="1"/>
</dbReference>
<feature type="compositionally biased region" description="Low complexity" evidence="8">
    <location>
        <begin position="220"/>
        <end position="244"/>
    </location>
</feature>
<dbReference type="SUPFAM" id="SSF54495">
    <property type="entry name" value="UBC-like"/>
    <property type="match status" value="1"/>
</dbReference>
<evidence type="ECO:0000259" key="9">
    <source>
        <dbReference type="PROSITE" id="PS51312"/>
    </source>
</evidence>
<dbReference type="EMBL" id="QKXF01000147">
    <property type="protein sequence ID" value="RQM15667.1"/>
    <property type="molecule type" value="Genomic_DNA"/>
</dbReference>
<dbReference type="GO" id="GO:0008333">
    <property type="term" value="P:endosome to lysosome transport"/>
    <property type="evidence" value="ECO:0007669"/>
    <property type="project" value="TreeGrafter"/>
</dbReference>
<dbReference type="GO" id="GO:0015031">
    <property type="term" value="P:protein transport"/>
    <property type="evidence" value="ECO:0007669"/>
    <property type="project" value="UniProtKB-UniRule"/>
</dbReference>
<dbReference type="InterPro" id="IPR017916">
    <property type="entry name" value="SB_dom"/>
</dbReference>
<evidence type="ECO:0000313" key="12">
    <source>
        <dbReference type="EMBL" id="RQM15667.1"/>
    </source>
</evidence>
<dbReference type="Pfam" id="PF09454">
    <property type="entry name" value="Vps23_core"/>
    <property type="match status" value="1"/>
</dbReference>
<reference evidence="13 14" key="1">
    <citation type="submission" date="2018-06" db="EMBL/GenBank/DDBJ databases">
        <title>Comparative genomics of downy mildews reveals potential adaptations to biotrophy.</title>
        <authorList>
            <person name="Fletcher K."/>
            <person name="Klosterman S.J."/>
            <person name="Derevnina L."/>
            <person name="Martin F."/>
            <person name="Koike S."/>
            <person name="Reyes Chin-Wo S."/>
            <person name="Mou B."/>
            <person name="Michelmore R."/>
        </authorList>
    </citation>
    <scope>NUCLEOTIDE SEQUENCE [LARGE SCALE GENOMIC DNA]</scope>
    <source>
        <strain evidence="12 14">R13</strain>
        <strain evidence="11 13">R14</strain>
    </source>
</reference>
<evidence type="ECO:0000259" key="10">
    <source>
        <dbReference type="PROSITE" id="PS51322"/>
    </source>
</evidence>
<dbReference type="AlphaFoldDB" id="A0A3M6VRU5"/>
<dbReference type="VEuPathDB" id="FungiDB:DD237_004010"/>
<evidence type="ECO:0000313" key="14">
    <source>
        <dbReference type="Proteomes" id="UP000286097"/>
    </source>
</evidence>
<feature type="domain" description="SB" evidence="9">
    <location>
        <begin position="370"/>
        <end position="438"/>
    </location>
</feature>
<evidence type="ECO:0000256" key="2">
    <source>
        <dbReference type="ARBA" id="ARBA00009594"/>
    </source>
</evidence>
<evidence type="ECO:0000256" key="3">
    <source>
        <dbReference type="ARBA" id="ARBA00022448"/>
    </source>
</evidence>
<evidence type="ECO:0000256" key="1">
    <source>
        <dbReference type="ARBA" id="ARBA00004177"/>
    </source>
</evidence>
<evidence type="ECO:0000256" key="7">
    <source>
        <dbReference type="PROSITE-ProRule" id="PRU00644"/>
    </source>
</evidence>
<dbReference type="InterPro" id="IPR037202">
    <property type="entry name" value="ESCRT_assembly_dom"/>
</dbReference>
<dbReference type="EMBL" id="QLLG01000023">
    <property type="protein sequence ID" value="RMX69479.1"/>
    <property type="molecule type" value="Genomic_DNA"/>
</dbReference>
<evidence type="ECO:0000313" key="13">
    <source>
        <dbReference type="Proteomes" id="UP000282087"/>
    </source>
</evidence>
<comment type="caution">
    <text evidence="11">The sequence shown here is derived from an EMBL/GenBank/DDBJ whole genome shotgun (WGS) entry which is preliminary data.</text>
</comment>
<dbReference type="PANTHER" id="PTHR23306">
    <property type="entry name" value="TUMOR SUSCEPTIBILITY GENE 101 PROTEIN-RELATED"/>
    <property type="match status" value="1"/>
</dbReference>
<name>A0A3M6VRU5_9STRA</name>
<dbReference type="GO" id="GO:0043130">
    <property type="term" value="F:ubiquitin binding"/>
    <property type="evidence" value="ECO:0007669"/>
    <property type="project" value="TreeGrafter"/>
</dbReference>
<dbReference type="Gene3D" id="3.10.110.10">
    <property type="entry name" value="Ubiquitin Conjugating Enzyme"/>
    <property type="match status" value="1"/>
</dbReference>
<dbReference type="InterPro" id="IPR008883">
    <property type="entry name" value="UEV_N"/>
</dbReference>
<comment type="similarity">
    <text evidence="2">Belongs to the ubiquitin-conjugating enzyme family. UEV subfamily.</text>
</comment>
<dbReference type="InterPro" id="IPR016135">
    <property type="entry name" value="UBQ-conjugating_enzyme/RWD"/>
</dbReference>
<dbReference type="Proteomes" id="UP000282087">
    <property type="component" value="Unassembled WGS sequence"/>
</dbReference>
<evidence type="ECO:0000256" key="8">
    <source>
        <dbReference type="SAM" id="MobiDB-lite"/>
    </source>
</evidence>